<reference evidence="1 2" key="1">
    <citation type="submission" date="2018-06" db="EMBL/GenBank/DDBJ databases">
        <title>Isolation of heavy metals resistant Paenibacillus silvae NC2 from Gold-Copper mine in ZiJin, China.</title>
        <authorList>
            <person name="Xu J."/>
            <person name="Mazhar H.S."/>
            <person name="Rensing C."/>
        </authorList>
    </citation>
    <scope>NUCLEOTIDE SEQUENCE [LARGE SCALE GENOMIC DNA]</scope>
    <source>
        <strain evidence="1 2">NC2</strain>
    </source>
</reference>
<dbReference type="AlphaFoldDB" id="A0A2W6QJV6"/>
<dbReference type="EMBL" id="QKWW01000006">
    <property type="protein sequence ID" value="PZT57453.1"/>
    <property type="molecule type" value="Genomic_DNA"/>
</dbReference>
<gene>
    <name evidence="1" type="ORF">DN757_02010</name>
</gene>
<protein>
    <submittedName>
        <fullName evidence="1">Uncharacterized protein</fullName>
    </submittedName>
</protein>
<proteinExistence type="predicted"/>
<evidence type="ECO:0000313" key="1">
    <source>
        <dbReference type="EMBL" id="PZT57453.1"/>
    </source>
</evidence>
<dbReference type="Proteomes" id="UP000249204">
    <property type="component" value="Unassembled WGS sequence"/>
</dbReference>
<evidence type="ECO:0000313" key="2">
    <source>
        <dbReference type="Proteomes" id="UP000249204"/>
    </source>
</evidence>
<organism evidence="1 2">
    <name type="scientific">Paenibacillus silvae</name>
    <dbReference type="NCBI Taxonomy" id="1325358"/>
    <lineage>
        <taxon>Bacteria</taxon>
        <taxon>Bacillati</taxon>
        <taxon>Bacillota</taxon>
        <taxon>Bacilli</taxon>
        <taxon>Bacillales</taxon>
        <taxon>Paenibacillaceae</taxon>
        <taxon>Paenibacillus</taxon>
    </lineage>
</organism>
<accession>A0A2W6QJV6</accession>
<comment type="caution">
    <text evidence="1">The sequence shown here is derived from an EMBL/GenBank/DDBJ whole genome shotgun (WGS) entry which is preliminary data.</text>
</comment>
<name>A0A2W6QJV6_9BACL</name>
<dbReference type="RefSeq" id="WP_111268604.1">
    <property type="nucleotide sequence ID" value="NZ_QKWW01000006.1"/>
</dbReference>
<sequence length="118" mass="14509">MSPIAYIKNLIKGRRYKHYKKEYYNLTKQEQSYRTLEMYQMQREALDVFFKQSTPCAMLTMALMDRTRQKRAEWEAMLRVMEIKMRRRGKFKPQSFILETMYTEMLDEIIESNQIKLK</sequence>